<feature type="region of interest" description="Disordered" evidence="1">
    <location>
        <begin position="1"/>
        <end position="24"/>
    </location>
</feature>
<name>A0A5C6BH26_9BACT</name>
<feature type="compositionally biased region" description="Basic and acidic residues" evidence="1">
    <location>
        <begin position="1"/>
        <end position="11"/>
    </location>
</feature>
<keyword evidence="2" id="KW-0812">Transmembrane</keyword>
<feature type="transmembrane region" description="Helical" evidence="2">
    <location>
        <begin position="34"/>
        <end position="57"/>
    </location>
</feature>
<keyword evidence="4" id="KW-1185">Reference proteome</keyword>
<evidence type="ECO:0000256" key="2">
    <source>
        <dbReference type="SAM" id="Phobius"/>
    </source>
</evidence>
<feature type="compositionally biased region" description="Basic and acidic residues" evidence="1">
    <location>
        <begin position="168"/>
        <end position="185"/>
    </location>
</feature>
<proteinExistence type="predicted"/>
<dbReference type="EMBL" id="SJPU01000003">
    <property type="protein sequence ID" value="TWU10569.1"/>
    <property type="molecule type" value="Genomic_DNA"/>
</dbReference>
<evidence type="ECO:0000256" key="1">
    <source>
        <dbReference type="SAM" id="MobiDB-lite"/>
    </source>
</evidence>
<sequence length="185" mass="20300">MSQDPFQRDTDASTFTPDGTASPPKKKRRIWVKVIAALIGGGFLTLLICCGTGLYAVQNYGGFMFDPIRKDMNQMVELREQVGEIGSLNMNVFGTVEEGRNNPEYVIFDGQSEQGPFQVSVKMNPAGDLEKVFFVRPDGSRQPIDMTKRLESTSETSDAEVDQGTAEKPSDEPAETGHEKDRGAG</sequence>
<reference evidence="3 4" key="1">
    <citation type="journal article" date="2020" name="Antonie Van Leeuwenhoek">
        <title>Rhodopirellula heiligendammensis sp. nov., Rhodopirellula pilleata sp. nov., and Rhodopirellula solitaria sp. nov. isolated from natural or artificial marine surfaces in Northern Germany and California, USA, and emended description of the genus Rhodopirellula.</title>
        <authorList>
            <person name="Kallscheuer N."/>
            <person name="Wiegand S."/>
            <person name="Jogler M."/>
            <person name="Boedeker C."/>
            <person name="Peeters S.H."/>
            <person name="Rast P."/>
            <person name="Heuer A."/>
            <person name="Jetten M.S.M."/>
            <person name="Rohde M."/>
            <person name="Jogler C."/>
        </authorList>
    </citation>
    <scope>NUCLEOTIDE SEQUENCE [LARGE SCALE GENOMIC DNA]</scope>
    <source>
        <strain evidence="3 4">Poly21</strain>
    </source>
</reference>
<comment type="caution">
    <text evidence="3">The sequence shown here is derived from an EMBL/GenBank/DDBJ whole genome shotgun (WGS) entry which is preliminary data.</text>
</comment>
<gene>
    <name evidence="3" type="ORF">Poly21_44740</name>
</gene>
<feature type="region of interest" description="Disordered" evidence="1">
    <location>
        <begin position="139"/>
        <end position="185"/>
    </location>
</feature>
<evidence type="ECO:0000313" key="3">
    <source>
        <dbReference type="EMBL" id="TWU10569.1"/>
    </source>
</evidence>
<dbReference type="Proteomes" id="UP000319908">
    <property type="component" value="Unassembled WGS sequence"/>
</dbReference>
<evidence type="ECO:0008006" key="5">
    <source>
        <dbReference type="Google" id="ProtNLM"/>
    </source>
</evidence>
<dbReference type="OrthoDB" id="288020at2"/>
<keyword evidence="2" id="KW-1133">Transmembrane helix</keyword>
<protein>
    <recommendedName>
        <fullName evidence="5">Cytochrome oxidase complex assembly protein 1</fullName>
    </recommendedName>
</protein>
<keyword evidence="2" id="KW-0472">Membrane</keyword>
<dbReference type="RefSeq" id="WP_146408997.1">
    <property type="nucleotide sequence ID" value="NZ_SJPU01000003.1"/>
</dbReference>
<evidence type="ECO:0000313" key="4">
    <source>
        <dbReference type="Proteomes" id="UP000319908"/>
    </source>
</evidence>
<organism evidence="3 4">
    <name type="scientific">Allorhodopirellula heiligendammensis</name>
    <dbReference type="NCBI Taxonomy" id="2714739"/>
    <lineage>
        <taxon>Bacteria</taxon>
        <taxon>Pseudomonadati</taxon>
        <taxon>Planctomycetota</taxon>
        <taxon>Planctomycetia</taxon>
        <taxon>Pirellulales</taxon>
        <taxon>Pirellulaceae</taxon>
        <taxon>Allorhodopirellula</taxon>
    </lineage>
</organism>
<dbReference type="AlphaFoldDB" id="A0A5C6BH26"/>
<accession>A0A5C6BH26</accession>